<reference evidence="9 10" key="1">
    <citation type="submission" date="2018-09" db="EMBL/GenBank/DDBJ databases">
        <title>Genome sequencing of strain BHWM-4.</title>
        <authorList>
            <person name="Heo J."/>
            <person name="Kim S.-J."/>
            <person name="Kwon S.-W."/>
        </authorList>
    </citation>
    <scope>NUCLEOTIDE SEQUENCE [LARGE SCALE GENOMIC DNA]</scope>
    <source>
        <strain evidence="9 10">BHWM-4</strain>
    </source>
</reference>
<protein>
    <recommendedName>
        <fullName evidence="8">Formate--tetrahydrofolate ligase</fullName>
        <ecNumber evidence="8">6.3.4.3</ecNumber>
    </recommendedName>
    <alternativeName>
        <fullName evidence="8">Formyltetrahydrofolate synthetase</fullName>
        <shortName evidence="8">FHS</shortName>
        <shortName evidence="8">FTHFS</shortName>
    </alternativeName>
</protein>
<gene>
    <name evidence="8" type="primary">fhs</name>
    <name evidence="9" type="ORF">D7I45_03765</name>
</gene>
<dbReference type="OrthoDB" id="9761733at2"/>
<dbReference type="GO" id="GO:0005524">
    <property type="term" value="F:ATP binding"/>
    <property type="evidence" value="ECO:0007669"/>
    <property type="project" value="UniProtKB-UniRule"/>
</dbReference>
<accession>A0A387ATW9</accession>
<dbReference type="FunFam" id="3.10.410.10:FF:000001">
    <property type="entry name" value="Putative formate--tetrahydrofolate ligase"/>
    <property type="match status" value="1"/>
</dbReference>
<dbReference type="Pfam" id="PF01268">
    <property type="entry name" value="FTHFS"/>
    <property type="match status" value="1"/>
</dbReference>
<dbReference type="AlphaFoldDB" id="A0A387ATW9"/>
<dbReference type="RefSeq" id="WP_120784421.1">
    <property type="nucleotide sequence ID" value="NZ_CP032626.1"/>
</dbReference>
<dbReference type="SUPFAM" id="SSF52540">
    <property type="entry name" value="P-loop containing nucleoside triphosphate hydrolases"/>
    <property type="match status" value="1"/>
</dbReference>
<keyword evidence="5 8" id="KW-0067">ATP-binding</keyword>
<sequence>MKTDIEISQSAQLQNINEIAAQLGINEDQLEPYGKYKAKINLPFSGEKNGKLILVTSINPTAAGEGKTTLTIGLGDAFKRINKSCAIALREPSLGPVMGIKGGATGGGYAQVAPMEDINLFFTGDFPAITEAHDTLSALIDNHIHHGNELNIDPRTVTWKRVVDINDRELRHVIVGLGGRTSGVPREDGFDITVASEIMAILCLSNNLDDLKQRLSKIIIGYNYDREPVTVGDLKVTGALALLLKDAIKPNLVQTLEHTPAFVHGGPFANIAHGCNSILATKAAINYSDYAITEAGFGADLGGEKFLDITSKALGKRPDAIVVVATVRALKLNGGVAKDNLDEENVEALLKGAPNLGRHIKNMKQYGKPVVVAINKFTSDTEEEINALTDFISEQGVKSYTTTVWENGGAGATELANELVKACDNDDPFIPLYNDEDDFMVKLNSVVKKIYGGKDVVLSSKAKKQLTELKKRGWDKLPICIAKTQYSFTDDAKQLGAPKDFTINVRELQPKLGAGFIVVLTGKVLTMPGLPTHPAALDMDIQNDGTITGLF</sequence>
<dbReference type="InterPro" id="IPR027417">
    <property type="entry name" value="P-loop_NTPase"/>
</dbReference>
<comment type="similarity">
    <text evidence="7 8">Belongs to the formate--tetrahydrofolate ligase family.</text>
</comment>
<dbReference type="Gene3D" id="3.40.50.300">
    <property type="entry name" value="P-loop containing nucleotide triphosphate hydrolases"/>
    <property type="match status" value="1"/>
</dbReference>
<evidence type="ECO:0000256" key="3">
    <source>
        <dbReference type="ARBA" id="ARBA00022598"/>
    </source>
</evidence>
<evidence type="ECO:0000313" key="9">
    <source>
        <dbReference type="EMBL" id="AYF92655.1"/>
    </source>
</evidence>
<evidence type="ECO:0000256" key="2">
    <source>
        <dbReference type="ARBA" id="ARBA00022563"/>
    </source>
</evidence>
<dbReference type="EC" id="6.3.4.3" evidence="8"/>
<comment type="pathway">
    <text evidence="1 8">One-carbon metabolism; tetrahydrofolate interconversion.</text>
</comment>
<dbReference type="Gene3D" id="3.10.410.10">
    <property type="entry name" value="Formyltetrahydrofolate synthetase, domain 3"/>
    <property type="match status" value="1"/>
</dbReference>
<dbReference type="Gene3D" id="3.30.1510.10">
    <property type="entry name" value="Domain 2, N(10)-formyltetrahydrofolate synthetase"/>
    <property type="match status" value="1"/>
</dbReference>
<dbReference type="HAMAP" id="MF_01543">
    <property type="entry name" value="FTHFS"/>
    <property type="match status" value="1"/>
</dbReference>
<dbReference type="UniPathway" id="UPA00193"/>
<comment type="catalytic activity">
    <reaction evidence="6 8">
        <text>(6S)-5,6,7,8-tetrahydrofolate + formate + ATP = (6R)-10-formyltetrahydrofolate + ADP + phosphate</text>
        <dbReference type="Rhea" id="RHEA:20221"/>
        <dbReference type="ChEBI" id="CHEBI:15740"/>
        <dbReference type="ChEBI" id="CHEBI:30616"/>
        <dbReference type="ChEBI" id="CHEBI:43474"/>
        <dbReference type="ChEBI" id="CHEBI:57453"/>
        <dbReference type="ChEBI" id="CHEBI:195366"/>
        <dbReference type="ChEBI" id="CHEBI:456216"/>
        <dbReference type="EC" id="6.3.4.3"/>
    </reaction>
</comment>
<evidence type="ECO:0000256" key="1">
    <source>
        <dbReference type="ARBA" id="ARBA00004777"/>
    </source>
</evidence>
<keyword evidence="10" id="KW-1185">Reference proteome</keyword>
<organism evidence="9 10">
    <name type="scientific">Apilactobacillus bombintestini</name>
    <dbReference type="NCBI Taxonomy" id="2419772"/>
    <lineage>
        <taxon>Bacteria</taxon>
        <taxon>Bacillati</taxon>
        <taxon>Bacillota</taxon>
        <taxon>Bacilli</taxon>
        <taxon>Lactobacillales</taxon>
        <taxon>Lactobacillaceae</taxon>
        <taxon>Apilactobacillus</taxon>
    </lineage>
</organism>
<evidence type="ECO:0000256" key="8">
    <source>
        <dbReference type="HAMAP-Rule" id="MF_01543"/>
    </source>
</evidence>
<evidence type="ECO:0000256" key="5">
    <source>
        <dbReference type="ARBA" id="ARBA00022840"/>
    </source>
</evidence>
<name>A0A387ATW9_9LACO</name>
<proteinExistence type="inferred from homology"/>
<keyword evidence="4 8" id="KW-0547">Nucleotide-binding</keyword>
<dbReference type="Proteomes" id="UP000272003">
    <property type="component" value="Chromosome"/>
</dbReference>
<evidence type="ECO:0000313" key="10">
    <source>
        <dbReference type="Proteomes" id="UP000272003"/>
    </source>
</evidence>
<feature type="binding site" evidence="8">
    <location>
        <begin position="61"/>
        <end position="68"/>
    </location>
    <ligand>
        <name>ATP</name>
        <dbReference type="ChEBI" id="CHEBI:30616"/>
    </ligand>
</feature>
<evidence type="ECO:0000256" key="7">
    <source>
        <dbReference type="ARBA" id="ARBA00061363"/>
    </source>
</evidence>
<dbReference type="GO" id="GO:0004329">
    <property type="term" value="F:formate-tetrahydrofolate ligase activity"/>
    <property type="evidence" value="ECO:0007669"/>
    <property type="project" value="UniProtKB-UniRule"/>
</dbReference>
<dbReference type="CDD" id="cd00477">
    <property type="entry name" value="FTHFS"/>
    <property type="match status" value="1"/>
</dbReference>
<dbReference type="GO" id="GO:0035999">
    <property type="term" value="P:tetrahydrofolate interconversion"/>
    <property type="evidence" value="ECO:0007669"/>
    <property type="project" value="UniProtKB-UniRule"/>
</dbReference>
<dbReference type="NCBIfam" id="NF010030">
    <property type="entry name" value="PRK13505.1"/>
    <property type="match status" value="1"/>
</dbReference>
<dbReference type="PROSITE" id="PS00722">
    <property type="entry name" value="FTHFS_2"/>
    <property type="match status" value="1"/>
</dbReference>
<keyword evidence="3 8" id="KW-0436">Ligase</keyword>
<dbReference type="KEGG" id="abom:D7I45_03765"/>
<dbReference type="InterPro" id="IPR020628">
    <property type="entry name" value="Formate_THF_ligase_CS"/>
</dbReference>
<dbReference type="PROSITE" id="PS00721">
    <property type="entry name" value="FTHFS_1"/>
    <property type="match status" value="1"/>
</dbReference>
<dbReference type="InterPro" id="IPR000559">
    <property type="entry name" value="Formate_THF_ligase"/>
</dbReference>
<dbReference type="FunFam" id="3.30.1510.10:FF:000001">
    <property type="entry name" value="Formate--tetrahydrofolate ligase"/>
    <property type="match status" value="1"/>
</dbReference>
<evidence type="ECO:0000256" key="4">
    <source>
        <dbReference type="ARBA" id="ARBA00022741"/>
    </source>
</evidence>
<keyword evidence="2 8" id="KW-0554">One-carbon metabolism</keyword>
<dbReference type="EMBL" id="CP032626">
    <property type="protein sequence ID" value="AYF92655.1"/>
    <property type="molecule type" value="Genomic_DNA"/>
</dbReference>
<evidence type="ECO:0000256" key="6">
    <source>
        <dbReference type="ARBA" id="ARBA00049033"/>
    </source>
</evidence>